<feature type="region of interest" description="Disordered" evidence="1">
    <location>
        <begin position="376"/>
        <end position="431"/>
    </location>
</feature>
<feature type="region of interest" description="Disordered" evidence="1">
    <location>
        <begin position="1"/>
        <end position="41"/>
    </location>
</feature>
<dbReference type="EMBL" id="PDUG01000005">
    <property type="protein sequence ID" value="PIC30696.1"/>
    <property type="molecule type" value="Genomic_DNA"/>
</dbReference>
<dbReference type="Proteomes" id="UP000230233">
    <property type="component" value="Chromosome V"/>
</dbReference>
<protein>
    <submittedName>
        <fullName evidence="2">Uncharacterized protein</fullName>
    </submittedName>
</protein>
<gene>
    <name evidence="2" type="primary">Cnig_chr_V.g21851</name>
    <name evidence="2" type="ORF">B9Z55_021851</name>
</gene>
<feature type="compositionally biased region" description="Low complexity" evidence="1">
    <location>
        <begin position="389"/>
        <end position="404"/>
    </location>
</feature>
<evidence type="ECO:0000256" key="1">
    <source>
        <dbReference type="SAM" id="MobiDB-lite"/>
    </source>
</evidence>
<dbReference type="OrthoDB" id="5889005at2759"/>
<reference evidence="3" key="1">
    <citation type="submission" date="2017-10" db="EMBL/GenBank/DDBJ databases">
        <title>Rapid genome shrinkage in a self-fertile nematode reveals novel sperm competition proteins.</title>
        <authorList>
            <person name="Yin D."/>
            <person name="Schwarz E.M."/>
            <person name="Thomas C.G."/>
            <person name="Felde R.L."/>
            <person name="Korf I.F."/>
            <person name="Cutter A.D."/>
            <person name="Schartner C.M."/>
            <person name="Ralston E.J."/>
            <person name="Meyer B.J."/>
            <person name="Haag E.S."/>
        </authorList>
    </citation>
    <scope>NUCLEOTIDE SEQUENCE [LARGE SCALE GENOMIC DNA]</scope>
    <source>
        <strain evidence="3">JU1422</strain>
    </source>
</reference>
<comment type="caution">
    <text evidence="2">The sequence shown here is derived from an EMBL/GenBank/DDBJ whole genome shotgun (WGS) entry which is preliminary data.</text>
</comment>
<organism evidence="2 3">
    <name type="scientific">Caenorhabditis nigoni</name>
    <dbReference type="NCBI Taxonomy" id="1611254"/>
    <lineage>
        <taxon>Eukaryota</taxon>
        <taxon>Metazoa</taxon>
        <taxon>Ecdysozoa</taxon>
        <taxon>Nematoda</taxon>
        <taxon>Chromadorea</taxon>
        <taxon>Rhabditida</taxon>
        <taxon>Rhabditina</taxon>
        <taxon>Rhabditomorpha</taxon>
        <taxon>Rhabditoidea</taxon>
        <taxon>Rhabditidae</taxon>
        <taxon>Peloderinae</taxon>
        <taxon>Caenorhabditis</taxon>
    </lineage>
</organism>
<evidence type="ECO:0000313" key="3">
    <source>
        <dbReference type="Proteomes" id="UP000230233"/>
    </source>
</evidence>
<name>A0A2G5TUS5_9PELO</name>
<accession>A0A2G5TUS5</accession>
<sequence length="907" mass="103094">MISSAHRLWHQADGAPRPTVISGRRSNRTHHDQPAPPQPVEYSSFRDFFQQDRPFNVTDIEEFARLESTWPTSRLPIHVMAGAALRLFVWTARRPSPEEHYNEVVKRLPFLGHRPELKPFFMVYARAALEPRGEGATSRCPLCGSHLLGYPMADHSIQHCPLRGLEGQNRLAFLAINHVGYCQRCNSRSKAHYADNCQENEKRCSHCKEFGHTSALPLCRDQALLHLRYEDLKPTINTLRKQFLTRVRTRMALEPFNYRLYVDASYAHLKIPPHPERLVGWKIYKDDAKQFPEIPEQSYANAARNLPTAYNRMVPEELLENWVQWVPRFSPRMVGYLNNIGHLVTRVRNNIEIDPVSHSPISIQLMDALQSDLPMFPYEEEGLSPPRPSSQMPSTSGTQPSTSGYQRPLPNRSEIPVRPWRSPPIIKPPSVQDVRELGPRRQVPSVSGSDIAQLEIYRARMQNFIMRPLTAPIRSRSRSAVSSRSNVSTAQVYHIYPVPIATYDLQQSIASTSSANQTSASDSEEQFNGAENSNHSRLSSISEVTTDPAPVQSNNSDETIVTVTHTVARQLLNIPLQEDQAELENEIKTAQITRTWCGEVIRMKDTPARSTFEKRAFQRMTAIIPEGLRANIVKAQTMVFMLTGSEIMLNDDRSKYSVDQLKRYNAFLMDVANSNVAEKLLLVALEGKTANFCSAVSKGSHHLPIPSLDVFCHESAVKYLQRMSAEQYKWKTPSAAPPSRWFRDVEEDKESQEKGNLQVRFTPYTGGQRNTELLKLVVNMAVPRSPNDLFARLQWLQPFLITSPVEHPIGHYDNHVIHGYTHTLMALANLLLEIDRATSDKVTVKVTVANCYRELAMTANGGHSIVLPTIELFRESPLSKWNIWLTTAWDNLMDCHDWTNQCSCHHA</sequence>
<evidence type="ECO:0000313" key="2">
    <source>
        <dbReference type="EMBL" id="PIC30696.1"/>
    </source>
</evidence>
<feature type="compositionally biased region" description="Polar residues" evidence="1">
    <location>
        <begin position="529"/>
        <end position="557"/>
    </location>
</feature>
<proteinExistence type="predicted"/>
<feature type="region of interest" description="Disordered" evidence="1">
    <location>
        <begin position="514"/>
        <end position="557"/>
    </location>
</feature>
<keyword evidence="3" id="KW-1185">Reference proteome</keyword>
<dbReference type="AlphaFoldDB" id="A0A2G5TUS5"/>